<dbReference type="Proteomes" id="UP001206128">
    <property type="component" value="Unassembled WGS sequence"/>
</dbReference>
<comment type="similarity">
    <text evidence="1">Belongs to the protein-tyrosine phosphatase family.</text>
</comment>
<dbReference type="InterPro" id="IPR026893">
    <property type="entry name" value="Tyr/Ser_Pase_IphP-type"/>
</dbReference>
<dbReference type="SUPFAM" id="SSF52799">
    <property type="entry name" value="(Phosphotyrosine protein) phosphatases II"/>
    <property type="match status" value="1"/>
</dbReference>
<dbReference type="InterPro" id="IPR029021">
    <property type="entry name" value="Prot-tyrosine_phosphatase-like"/>
</dbReference>
<dbReference type="PANTHER" id="PTHR31126:SF1">
    <property type="entry name" value="TYROSINE SPECIFIC PROTEIN PHOSPHATASES DOMAIN-CONTAINING PROTEIN"/>
    <property type="match status" value="1"/>
</dbReference>
<dbReference type="Gene3D" id="3.90.190.10">
    <property type="entry name" value="Protein tyrosine phosphatase superfamily"/>
    <property type="match status" value="1"/>
</dbReference>
<accession>A0AAE3KEF5</accession>
<feature type="region of interest" description="Disordered" evidence="2">
    <location>
        <begin position="229"/>
        <end position="259"/>
    </location>
</feature>
<dbReference type="InterPro" id="IPR000387">
    <property type="entry name" value="Tyr_Pase_dom"/>
</dbReference>
<dbReference type="PANTHER" id="PTHR31126">
    <property type="entry name" value="TYROSINE-PROTEIN PHOSPHATASE"/>
    <property type="match status" value="1"/>
</dbReference>
<name>A0AAE3KEF5_9PSEU</name>
<evidence type="ECO:0000256" key="2">
    <source>
        <dbReference type="SAM" id="MobiDB-lite"/>
    </source>
</evidence>
<dbReference type="AlphaFoldDB" id="A0AAE3KEF5"/>
<dbReference type="EMBL" id="JAMTCK010000001">
    <property type="protein sequence ID" value="MCP2163309.1"/>
    <property type="molecule type" value="Genomic_DNA"/>
</dbReference>
<keyword evidence="5" id="KW-1185">Reference proteome</keyword>
<dbReference type="RefSeq" id="WP_253765828.1">
    <property type="nucleotide sequence ID" value="NZ_JAMTCK010000001.1"/>
</dbReference>
<comment type="caution">
    <text evidence="4">The sequence shown here is derived from an EMBL/GenBank/DDBJ whole genome shotgun (WGS) entry which is preliminary data.</text>
</comment>
<evidence type="ECO:0000313" key="5">
    <source>
        <dbReference type="Proteomes" id="UP001206128"/>
    </source>
</evidence>
<organism evidence="4 5">
    <name type="scientific">Goodfellowiella coeruleoviolacea</name>
    <dbReference type="NCBI Taxonomy" id="334858"/>
    <lineage>
        <taxon>Bacteria</taxon>
        <taxon>Bacillati</taxon>
        <taxon>Actinomycetota</taxon>
        <taxon>Actinomycetes</taxon>
        <taxon>Pseudonocardiales</taxon>
        <taxon>Pseudonocardiaceae</taxon>
        <taxon>Goodfellowiella</taxon>
    </lineage>
</organism>
<protein>
    <submittedName>
        <fullName evidence="4">Protein tyrosine/serine phosphatase</fullName>
    </submittedName>
</protein>
<dbReference type="PROSITE" id="PS00383">
    <property type="entry name" value="TYR_PHOSPHATASE_1"/>
    <property type="match status" value="1"/>
</dbReference>
<dbReference type="PROSITE" id="PS50056">
    <property type="entry name" value="TYR_PHOSPHATASE_2"/>
    <property type="match status" value="1"/>
</dbReference>
<dbReference type="GO" id="GO:0004721">
    <property type="term" value="F:phosphoprotein phosphatase activity"/>
    <property type="evidence" value="ECO:0007669"/>
    <property type="project" value="InterPro"/>
</dbReference>
<evidence type="ECO:0000313" key="4">
    <source>
        <dbReference type="EMBL" id="MCP2163309.1"/>
    </source>
</evidence>
<dbReference type="InterPro" id="IPR016130">
    <property type="entry name" value="Tyr_Pase_AS"/>
</dbReference>
<proteinExistence type="inferred from homology"/>
<reference evidence="4" key="1">
    <citation type="submission" date="2022-06" db="EMBL/GenBank/DDBJ databases">
        <title>Genomic Encyclopedia of Archaeal and Bacterial Type Strains, Phase II (KMG-II): from individual species to whole genera.</title>
        <authorList>
            <person name="Goeker M."/>
        </authorList>
    </citation>
    <scope>NUCLEOTIDE SEQUENCE</scope>
    <source>
        <strain evidence="4">DSM 43935</strain>
    </source>
</reference>
<feature type="domain" description="Tyrosine specific protein phosphatases" evidence="3">
    <location>
        <begin position="134"/>
        <end position="186"/>
    </location>
</feature>
<sequence>MTARSVTGSSDSLLTGAFNFRDLGGLPTVDGTRLRRGRLFRSDTLQALTAHDEQLLFEELGVRCILDLRTASEAATEGGPVHGDTCYVNIPLQSVQNSQSASRPRLADIYLHHLDDDSNLPKAVELLARLLPRPTVVHCASGKDRTGIVAALVLGLVGATREAIISDYLRSGPNMPPIIERFRSYRLPDELFHCTESAIVTFLDAVEQRYGGFAGWARQAGISEAAVSRLRQALTEPRPEPDEPQPDESGAPSSPRGTG</sequence>
<dbReference type="Pfam" id="PF13350">
    <property type="entry name" value="Y_phosphatase3"/>
    <property type="match status" value="1"/>
</dbReference>
<evidence type="ECO:0000256" key="1">
    <source>
        <dbReference type="ARBA" id="ARBA00009580"/>
    </source>
</evidence>
<evidence type="ECO:0000259" key="3">
    <source>
        <dbReference type="PROSITE" id="PS50056"/>
    </source>
</evidence>
<gene>
    <name evidence="4" type="ORF">LX83_000149</name>
</gene>